<evidence type="ECO:0000259" key="3">
    <source>
        <dbReference type="PROSITE" id="PS50174"/>
    </source>
</evidence>
<feature type="region of interest" description="Disordered" evidence="2">
    <location>
        <begin position="17"/>
        <end position="44"/>
    </location>
</feature>
<feature type="compositionally biased region" description="Basic and acidic residues" evidence="2">
    <location>
        <begin position="21"/>
        <end position="38"/>
    </location>
</feature>
<evidence type="ECO:0000259" key="4">
    <source>
        <dbReference type="PROSITE" id="PS51613"/>
    </source>
</evidence>
<dbReference type="Gene3D" id="3.30.470.30">
    <property type="entry name" value="DNA ligase/mRNA capping enzyme"/>
    <property type="match status" value="1"/>
</dbReference>
<comment type="subcellular location">
    <subcellularLocation>
        <location evidence="1">Nucleus</location>
    </subcellularLocation>
</comment>
<keyword evidence="1" id="KW-0507">mRNA processing</keyword>
<evidence type="ECO:0000313" key="5">
    <source>
        <dbReference type="Proteomes" id="UP001652625"/>
    </source>
</evidence>
<dbReference type="SMART" id="SM00443">
    <property type="entry name" value="G_patch"/>
    <property type="match status" value="1"/>
</dbReference>
<comment type="function">
    <text evidence="1">S-adenosyl-L-methionine-dependent methyltransferase that mediates RNA cap1 2'-O-ribose methylation to the 5'-cap structure of RNAs. Methylates the ribose of the first nucleotide of a m(7)GpppG-capped mRNA to produce m(7)GpppNmp (cap1).</text>
</comment>
<proteinExistence type="predicted"/>
<name>A0ABM4BKY3_HYDVU</name>
<evidence type="ECO:0000256" key="2">
    <source>
        <dbReference type="SAM" id="MobiDB-lite"/>
    </source>
</evidence>
<dbReference type="EC" id="2.1.1.57" evidence="1"/>
<dbReference type="InterPro" id="IPR029063">
    <property type="entry name" value="SAM-dependent_MTases_sf"/>
</dbReference>
<gene>
    <name evidence="6" type="primary">LOC100209744</name>
</gene>
<evidence type="ECO:0000256" key="1">
    <source>
        <dbReference type="RuleBase" id="RU368012"/>
    </source>
</evidence>
<dbReference type="InterPro" id="IPR002877">
    <property type="entry name" value="RNA_MeTrfase_FtsJ_dom"/>
</dbReference>
<dbReference type="SUPFAM" id="SSF53335">
    <property type="entry name" value="S-adenosyl-L-methionine-dependent methyltransferases"/>
    <property type="match status" value="1"/>
</dbReference>
<dbReference type="GeneID" id="100209744"/>
<keyword evidence="1" id="KW-0506">mRNA capping</keyword>
<protein>
    <recommendedName>
        <fullName evidence="1">Cap-specific mRNA (nucleoside-2'-O-)-methyltransferase 1</fullName>
        <ecNumber evidence="1">2.1.1.57</ecNumber>
    </recommendedName>
    <alternativeName>
        <fullName evidence="1">Cap1 2'O-ribose methyltransferase 1</fullName>
    </alternativeName>
</protein>
<dbReference type="Proteomes" id="UP001652625">
    <property type="component" value="Chromosome 03"/>
</dbReference>
<keyword evidence="1" id="KW-0808">Transferase</keyword>
<dbReference type="PANTHER" id="PTHR16121:SF0">
    <property type="entry name" value="CAP-SPECIFIC MRNA (NUCLEOSIDE-2'-O-)-METHYLTRANSFERASE 1"/>
    <property type="match status" value="1"/>
</dbReference>
<keyword evidence="1" id="KW-0489">Methyltransferase</keyword>
<dbReference type="Pfam" id="PF01585">
    <property type="entry name" value="G-patch"/>
    <property type="match status" value="1"/>
</dbReference>
<dbReference type="InterPro" id="IPR025816">
    <property type="entry name" value="RrmJ-type_MeTrfase"/>
</dbReference>
<dbReference type="PANTHER" id="PTHR16121">
    <property type="entry name" value="CAP-SPECIFIC MRNA (NUCLEOSIDE-2'-O-)-METHYLTRANSFERASE 1-RELATED"/>
    <property type="match status" value="1"/>
</dbReference>
<dbReference type="Gene3D" id="3.40.50.12760">
    <property type="match status" value="1"/>
</dbReference>
<comment type="catalytic activity">
    <reaction evidence="1">
        <text>a 5'-end (N(7)-methyl 5'-triphosphoguanosine)-ribonucleoside in mRNA + S-adenosyl-L-methionine = a 5'-end (N(7)-methyl 5'-triphosphoguanosine)-(2'-O-methyl-ribonucleoside) in mRNA + S-adenosyl-L-homocysteine + H(+)</text>
        <dbReference type="Rhea" id="RHEA:67020"/>
        <dbReference type="Rhea" id="RHEA-COMP:17167"/>
        <dbReference type="Rhea" id="RHEA-COMP:17168"/>
        <dbReference type="ChEBI" id="CHEBI:15378"/>
        <dbReference type="ChEBI" id="CHEBI:57856"/>
        <dbReference type="ChEBI" id="CHEBI:59789"/>
        <dbReference type="ChEBI" id="CHEBI:156461"/>
        <dbReference type="ChEBI" id="CHEBI:167609"/>
        <dbReference type="EC" id="2.1.1.57"/>
    </reaction>
</comment>
<feature type="domain" description="G-patch" evidence="3">
    <location>
        <begin position="44"/>
        <end position="90"/>
    </location>
</feature>
<feature type="domain" description="RrmJ-type SAM-dependent 2'-O-MTase" evidence="4">
    <location>
        <begin position="188"/>
        <end position="404"/>
    </location>
</feature>
<dbReference type="Pfam" id="PF01728">
    <property type="entry name" value="FtsJ"/>
    <property type="match status" value="1"/>
</dbReference>
<keyword evidence="5" id="KW-1185">Reference proteome</keyword>
<keyword evidence="1" id="KW-0539">Nucleus</keyword>
<dbReference type="RefSeq" id="XP_065649682.1">
    <property type="nucleotide sequence ID" value="XM_065793610.1"/>
</dbReference>
<sequence>MTISYLRYSLFTKMERKRKHSFDNEPSEKKFKEDDHPDNFGSSYSSAAQRMMSKMGYAKGKGLGKNETGRVNIIEASNQRGRRGLGLKLDGLDAKPDASWEVEEEIMVRQEPDWVPKSELDMPNASEMRNWMIEADRKEFITDEYEFCEPDILDGIIKNKNVFDKLGQKEFLHARTRANPYETIRGAIFQNRAAMKMAEIDASFNYMFTNHIERDLNNPLDLLYFADICAGPGGFSEYVFWRSKWRAKGFGMTIKAEWANDFNLADYIAGTPESFDCFYGEGGYNGDGDIFKKENLIAFRKYVLENSDNKGLHFVMADGGFSVEGQENIQEILSKQLYLCQFLCALSVLRKGGHFICKVFDLFTPFSIGLVYLMYRAFDQICIFKPVTSRPANSERYLICKDLRENSGAIHDYMFNINNQINNLKRTKRDIQEIVPLSIIKESKEFFHYMFTSNNSIGARQILGLQKVARFVQNTNLTGPDHAVVRKQCLEAWKIPLIARSSPPKNDPDVQFEKLMKDSSTEWMSKNSEFFDLKALKRIKSVYDYKFTVSGGKRVFLFSLGRHNIFKWDPAEHSYPDWKRADKMNLELPRFTLIDVELLNEFKGDGRGQRKMFAVHILDAVYLGDEYVGDKAFSDRIKCCESFVKALSKPCRNDIVPIQIKSYYALTDLEKTFKSMEIRHMKPHLIKRLTYNVSSEKYFVPTGLYLVERLQEPWHLQKTRSSNKFYFYNAETKESVFEGTKDSIANVKYCISRRMLWKWDEHMGLDLLATKGDEVSIAGFYAFINEKS</sequence>
<accession>A0ABM4BKY3</accession>
<keyword evidence="1" id="KW-0949">S-adenosyl-L-methionine</keyword>
<dbReference type="InterPro" id="IPR000467">
    <property type="entry name" value="G_patch_dom"/>
</dbReference>
<evidence type="ECO:0000313" key="6">
    <source>
        <dbReference type="RefSeq" id="XP_065649682.1"/>
    </source>
</evidence>
<dbReference type="InterPro" id="IPR050851">
    <property type="entry name" value="mRNA_Cap_2O-Ribose_MeTrfase"/>
</dbReference>
<dbReference type="PROSITE" id="PS50174">
    <property type="entry name" value="G_PATCH"/>
    <property type="match status" value="1"/>
</dbReference>
<organism evidence="5 6">
    <name type="scientific">Hydra vulgaris</name>
    <name type="common">Hydra</name>
    <name type="synonym">Hydra attenuata</name>
    <dbReference type="NCBI Taxonomy" id="6087"/>
    <lineage>
        <taxon>Eukaryota</taxon>
        <taxon>Metazoa</taxon>
        <taxon>Cnidaria</taxon>
        <taxon>Hydrozoa</taxon>
        <taxon>Hydroidolina</taxon>
        <taxon>Anthoathecata</taxon>
        <taxon>Aplanulata</taxon>
        <taxon>Hydridae</taxon>
        <taxon>Hydra</taxon>
    </lineage>
</organism>
<reference evidence="6" key="1">
    <citation type="submission" date="2025-08" db="UniProtKB">
        <authorList>
            <consortium name="RefSeq"/>
        </authorList>
    </citation>
    <scope>IDENTIFICATION</scope>
</reference>
<dbReference type="PROSITE" id="PS51613">
    <property type="entry name" value="SAM_MT_RRMJ"/>
    <property type="match status" value="1"/>
</dbReference>